<dbReference type="EMBL" id="ML993595">
    <property type="protein sequence ID" value="KAF2166902.1"/>
    <property type="molecule type" value="Genomic_DNA"/>
</dbReference>
<dbReference type="PANTHER" id="PTHR24148">
    <property type="entry name" value="ANKYRIN REPEAT DOMAIN-CONTAINING PROTEIN 39 HOMOLOG-RELATED"/>
    <property type="match status" value="1"/>
</dbReference>
<accession>A0A6A6CLT0</accession>
<dbReference type="Proteomes" id="UP000799537">
    <property type="component" value="Unassembled WGS sequence"/>
</dbReference>
<dbReference type="Pfam" id="PF26639">
    <property type="entry name" value="Het-6_barrel"/>
    <property type="match status" value="1"/>
</dbReference>
<reference evidence="1" key="1">
    <citation type="journal article" date="2020" name="Stud. Mycol.">
        <title>101 Dothideomycetes genomes: a test case for predicting lifestyles and emergence of pathogens.</title>
        <authorList>
            <person name="Haridas S."/>
            <person name="Albert R."/>
            <person name="Binder M."/>
            <person name="Bloem J."/>
            <person name="Labutti K."/>
            <person name="Salamov A."/>
            <person name="Andreopoulos B."/>
            <person name="Baker S."/>
            <person name="Barry K."/>
            <person name="Bills G."/>
            <person name="Bluhm B."/>
            <person name="Cannon C."/>
            <person name="Castanera R."/>
            <person name="Culley D."/>
            <person name="Daum C."/>
            <person name="Ezra D."/>
            <person name="Gonzalez J."/>
            <person name="Henrissat B."/>
            <person name="Kuo A."/>
            <person name="Liang C."/>
            <person name="Lipzen A."/>
            <person name="Lutzoni F."/>
            <person name="Magnuson J."/>
            <person name="Mondo S."/>
            <person name="Nolan M."/>
            <person name="Ohm R."/>
            <person name="Pangilinan J."/>
            <person name="Park H.-J."/>
            <person name="Ramirez L."/>
            <person name="Alfaro M."/>
            <person name="Sun H."/>
            <person name="Tritt A."/>
            <person name="Yoshinaga Y."/>
            <person name="Zwiers L.-H."/>
            <person name="Turgeon B."/>
            <person name="Goodwin S."/>
            <person name="Spatafora J."/>
            <person name="Crous P."/>
            <person name="Grigoriev I."/>
        </authorList>
    </citation>
    <scope>NUCLEOTIDE SEQUENCE</scope>
    <source>
        <strain evidence="1">ATCC 36951</strain>
    </source>
</reference>
<dbReference type="RefSeq" id="XP_033667791.1">
    <property type="nucleotide sequence ID" value="XM_033806568.1"/>
</dbReference>
<sequence length="435" mass="47938">MELYRFGAAAWCAASKFNTIPPGLMGPLFRAGDAVLRQFDEPFLHTLLHLNGKGCRDPRDKIYGALGLAPALVADKIVPDYNKSTEEVYTDAVVALCEATGRIDFLLACDLVNRSLPGPTWVPDWSVAQRLSPRWLLSTTLASSISVSTAELTNTPKPTLLVQGVECGTISSVRLRAPEHDDNLESLEPVIRSWAPECVENEMYINKKESLLDAFVKTVHWNTLRERCPLDNATLTLDDATEAIREILCAPNKQKATDNRPDPGKRSYKSRYREALGRVYIELNSGYMGMTSAEPEELDIVCVILGCPLPMILRPHSSGRYQVVGPAYIHGLMDAEGVLGSLPQSVVVQVGASSGWYGGVTFRNLATNETVSEDPRLGEVPSSWVRIKADRTPNDPLHFVRFRDLATGKTINGDPRLLPDHLRARGVPLKPLKLV</sequence>
<dbReference type="PANTHER" id="PTHR24148:SF73">
    <property type="entry name" value="HET DOMAIN PROTEIN (AFU_ORTHOLOGUE AFUA_8G01020)"/>
    <property type="match status" value="1"/>
</dbReference>
<evidence type="ECO:0000313" key="1">
    <source>
        <dbReference type="EMBL" id="KAF2166902.1"/>
    </source>
</evidence>
<name>A0A6A6CLT0_ZASCE</name>
<evidence type="ECO:0000313" key="2">
    <source>
        <dbReference type="Proteomes" id="UP000799537"/>
    </source>
</evidence>
<protein>
    <recommendedName>
        <fullName evidence="3">Heterokaryon incompatibility domain-containing protein</fullName>
    </recommendedName>
</protein>
<evidence type="ECO:0008006" key="3">
    <source>
        <dbReference type="Google" id="ProtNLM"/>
    </source>
</evidence>
<proteinExistence type="predicted"/>
<dbReference type="OrthoDB" id="5303367at2759"/>
<dbReference type="GeneID" id="54559840"/>
<organism evidence="1 2">
    <name type="scientific">Zasmidium cellare ATCC 36951</name>
    <dbReference type="NCBI Taxonomy" id="1080233"/>
    <lineage>
        <taxon>Eukaryota</taxon>
        <taxon>Fungi</taxon>
        <taxon>Dikarya</taxon>
        <taxon>Ascomycota</taxon>
        <taxon>Pezizomycotina</taxon>
        <taxon>Dothideomycetes</taxon>
        <taxon>Dothideomycetidae</taxon>
        <taxon>Mycosphaerellales</taxon>
        <taxon>Mycosphaerellaceae</taxon>
        <taxon>Zasmidium</taxon>
    </lineage>
</organism>
<dbReference type="AlphaFoldDB" id="A0A6A6CLT0"/>
<gene>
    <name evidence="1" type="ORF">M409DRAFT_22954</name>
</gene>
<dbReference type="InterPro" id="IPR052895">
    <property type="entry name" value="HetReg/Transcr_Mod"/>
</dbReference>
<keyword evidence="2" id="KW-1185">Reference proteome</keyword>